<reference evidence="2" key="1">
    <citation type="submission" date="2021-01" db="EMBL/GenBank/DDBJ databases">
        <title>Whole genome shotgun sequence of Virgisporangium aurantiacum NBRC 16421.</title>
        <authorList>
            <person name="Komaki H."/>
            <person name="Tamura T."/>
        </authorList>
    </citation>
    <scope>NUCLEOTIDE SEQUENCE</scope>
    <source>
        <strain evidence="2">NBRC 16421</strain>
    </source>
</reference>
<evidence type="ECO:0000256" key="1">
    <source>
        <dbReference type="SAM" id="MobiDB-lite"/>
    </source>
</evidence>
<accession>A0A8J3ZMV8</accession>
<dbReference type="EMBL" id="BOPG01000115">
    <property type="protein sequence ID" value="GIJ64370.1"/>
    <property type="molecule type" value="Genomic_DNA"/>
</dbReference>
<name>A0A8J3ZMV8_9ACTN</name>
<dbReference type="AlphaFoldDB" id="A0A8J3ZMV8"/>
<evidence type="ECO:0000313" key="3">
    <source>
        <dbReference type="Proteomes" id="UP000612585"/>
    </source>
</evidence>
<dbReference type="RefSeq" id="WP_204012794.1">
    <property type="nucleotide sequence ID" value="NZ_BOPG01000115.1"/>
</dbReference>
<feature type="region of interest" description="Disordered" evidence="1">
    <location>
        <begin position="321"/>
        <end position="341"/>
    </location>
</feature>
<evidence type="ECO:0000313" key="2">
    <source>
        <dbReference type="EMBL" id="GIJ64370.1"/>
    </source>
</evidence>
<protein>
    <submittedName>
        <fullName evidence="2">Uncharacterized protein</fullName>
    </submittedName>
</protein>
<comment type="caution">
    <text evidence="2">The sequence shown here is derived from an EMBL/GenBank/DDBJ whole genome shotgun (WGS) entry which is preliminary data.</text>
</comment>
<sequence>MRSTINQAFREMRGLRTTDAGRLRGVHLRNSSLHPPHRALAGTPQPWRDQLQAAIQARDAGTVTPDSPEYLVISDGAVIAVLTAAAHVVIPDYPLSTLQARHQRAAADAVNDLHRHTLRDLADRRATRDGRDDDVTAEYEAYPDGALRVAALHDMTNTRWVHISADLAQTRNTVCTACGVADPQQVVIVTAVGYGKYGRDRHRLDLDLLATMHEIADEHHVSLRTVGDWLDASGATTATDIEPCAVREEFAAAYIGPFQDEREYTRHRMAELGWTHAIRAAGIPASYLDIGAINRDWFSRQVRGVESGTWGRIEVFRRGVDRGDETATAEHDTPPSERRQP</sequence>
<proteinExistence type="predicted"/>
<gene>
    <name evidence="2" type="ORF">Vau01_118860</name>
</gene>
<organism evidence="2 3">
    <name type="scientific">Virgisporangium aurantiacum</name>
    <dbReference type="NCBI Taxonomy" id="175570"/>
    <lineage>
        <taxon>Bacteria</taxon>
        <taxon>Bacillati</taxon>
        <taxon>Actinomycetota</taxon>
        <taxon>Actinomycetes</taxon>
        <taxon>Micromonosporales</taxon>
        <taxon>Micromonosporaceae</taxon>
        <taxon>Virgisporangium</taxon>
    </lineage>
</organism>
<keyword evidence="3" id="KW-1185">Reference proteome</keyword>
<dbReference type="Proteomes" id="UP000612585">
    <property type="component" value="Unassembled WGS sequence"/>
</dbReference>